<name>A0A1W9ZSZ3_MYCAN</name>
<sequence>MVFATLGTQIGRGTTTPSDVVSELAAAGFSEAVQVGQGGLGVVYRCVQQALARVVAVKVLTAQFADDRARFVREQQAMARLTGHPNIVTVLQVGQTASGRLFLVMPYCGQGAWQGRIARLGVLGFEEVLRVGVKIAGAVESAHRVAIVHRDIKPANILLTDYGEPALGDFGIARTATGLRTETGALAGSPAFTAPEILTGQSPTAASDVYSLGATLFTALTGHAPFQRRAGEQMIAQFIRISSQPLAELNEHDIPTDLAAVVEHAMAREPTDRPSALELGQALQQIQRQRGLAVDEMALHSSDDTSPPGTRPAPARAASTRRVPTLPAGVVGRHGELTQLRELLEQSRLVTLTGIGGVGKTTLATHAATELGTHFDDGVWLVELGDLHAGDLLAETVATALGLRDHSGRPMAEVLRQFLQPRHALLVLDTCEHLIDDAAKLVDTLLRECPALHVITTSREVLNIAGEAVLTLAPLTYPTADDDLNLSALADYDAITLFVERARAAVPGFALTAHNGPAVARICTQLEGVPLAIELAAVRLRALSLDHIADDLARSYTLLNRGRRGAPTRQQSLTCCIDWSYERCSQAEQQLWAQLSVFAGSFDLPAAHHLSMESTEGDDAPGTSADDTMSQCLDQLCALVDKSILIRIDHNATVRFRLLDTVRQYGRERLSDAEYHALRRRHATWYEQLLNQVHTEWWGPHQIQWYHRLTDEMPNLREALGFTLSESPASTVAMIAALRPMWSTSGMLRDGRHWVEKTLSATPQNPPAPRISLLCDAAWLTAIQGDMAATEARVAEARNLLQGTDNPKARARTDVADGYAGMLRGDLDRAADCYHWALDATDAFEVRVQSMMMLGWMAQTLEDNDEALDWFEKALALADAVGDSVQRSRLLAFVGFNQWRRGEVQLAEAPLRQCLRLTQLINNPWDSVVLLDALAWVAGSQDDPHRAVVLMAAAGAVSRACGASTGVFTQAGGSHEKFERRARQQLTPAQFDAAWRQGDAMTFDQATAFALAEDEQNRSGAQSLS</sequence>
<dbReference type="PRINTS" id="PR00364">
    <property type="entry name" value="DISEASERSIST"/>
</dbReference>
<accession>A0A1W9ZSZ3</accession>
<dbReference type="Pfam" id="PF00069">
    <property type="entry name" value="Pkinase"/>
    <property type="match status" value="1"/>
</dbReference>
<dbReference type="PROSITE" id="PS00108">
    <property type="entry name" value="PROTEIN_KINASE_ST"/>
    <property type="match status" value="1"/>
</dbReference>
<dbReference type="OrthoDB" id="136365at2"/>
<dbReference type="PANTHER" id="PTHR47691">
    <property type="entry name" value="REGULATOR-RELATED"/>
    <property type="match status" value="1"/>
</dbReference>
<evidence type="ECO:0000313" key="3">
    <source>
        <dbReference type="EMBL" id="ORA20889.1"/>
    </source>
</evidence>
<organism evidence="3 4">
    <name type="scientific">Mycobacterium angelicum</name>
    <dbReference type="NCBI Taxonomy" id="470074"/>
    <lineage>
        <taxon>Bacteria</taxon>
        <taxon>Bacillati</taxon>
        <taxon>Actinomycetota</taxon>
        <taxon>Actinomycetes</taxon>
        <taxon>Mycobacteriales</taxon>
        <taxon>Mycobacteriaceae</taxon>
        <taxon>Mycobacterium</taxon>
    </lineage>
</organism>
<dbReference type="GO" id="GO:0005524">
    <property type="term" value="F:ATP binding"/>
    <property type="evidence" value="ECO:0007669"/>
    <property type="project" value="InterPro"/>
</dbReference>
<dbReference type="CDD" id="cd14014">
    <property type="entry name" value="STKc_PknB_like"/>
    <property type="match status" value="1"/>
</dbReference>
<dbReference type="GO" id="GO:0004672">
    <property type="term" value="F:protein kinase activity"/>
    <property type="evidence" value="ECO:0007669"/>
    <property type="project" value="InterPro"/>
</dbReference>
<keyword evidence="4" id="KW-1185">Reference proteome</keyword>
<dbReference type="Gene3D" id="3.40.50.300">
    <property type="entry name" value="P-loop containing nucleotide triphosphate hydrolases"/>
    <property type="match status" value="1"/>
</dbReference>
<dbReference type="SMART" id="SM00220">
    <property type="entry name" value="S_TKc"/>
    <property type="match status" value="1"/>
</dbReference>
<dbReference type="InterPro" id="IPR011990">
    <property type="entry name" value="TPR-like_helical_dom_sf"/>
</dbReference>
<dbReference type="PROSITE" id="PS50011">
    <property type="entry name" value="PROTEIN_KINASE_DOM"/>
    <property type="match status" value="1"/>
</dbReference>
<dbReference type="Pfam" id="PF00931">
    <property type="entry name" value="NB-ARC"/>
    <property type="match status" value="1"/>
</dbReference>
<dbReference type="SUPFAM" id="SSF52540">
    <property type="entry name" value="P-loop containing nucleoside triphosphate hydrolases"/>
    <property type="match status" value="1"/>
</dbReference>
<protein>
    <recommendedName>
        <fullName evidence="2">Protein kinase domain-containing protein</fullName>
    </recommendedName>
</protein>
<feature type="domain" description="Protein kinase" evidence="2">
    <location>
        <begin position="29"/>
        <end position="286"/>
    </location>
</feature>
<dbReference type="EMBL" id="MVHE01000019">
    <property type="protein sequence ID" value="ORA20889.1"/>
    <property type="molecule type" value="Genomic_DNA"/>
</dbReference>
<dbReference type="Gene3D" id="1.10.510.10">
    <property type="entry name" value="Transferase(Phosphotransferase) domain 1"/>
    <property type="match status" value="1"/>
</dbReference>
<dbReference type="InterPro" id="IPR027417">
    <property type="entry name" value="P-loop_NTPase"/>
</dbReference>
<dbReference type="InterPro" id="IPR000719">
    <property type="entry name" value="Prot_kinase_dom"/>
</dbReference>
<comment type="caution">
    <text evidence="3">The sequence shown here is derived from an EMBL/GenBank/DDBJ whole genome shotgun (WGS) entry which is preliminary data.</text>
</comment>
<dbReference type="InterPro" id="IPR008271">
    <property type="entry name" value="Ser/Thr_kinase_AS"/>
</dbReference>
<dbReference type="InterPro" id="IPR002182">
    <property type="entry name" value="NB-ARC"/>
</dbReference>
<dbReference type="RefSeq" id="WP_083113760.1">
    <property type="nucleotide sequence ID" value="NZ_MVHE01000019.1"/>
</dbReference>
<dbReference type="SUPFAM" id="SSF48452">
    <property type="entry name" value="TPR-like"/>
    <property type="match status" value="1"/>
</dbReference>
<dbReference type="Gene3D" id="1.25.40.10">
    <property type="entry name" value="Tetratricopeptide repeat domain"/>
    <property type="match status" value="1"/>
</dbReference>
<proteinExistence type="predicted"/>
<evidence type="ECO:0000259" key="2">
    <source>
        <dbReference type="PROSITE" id="PS50011"/>
    </source>
</evidence>
<feature type="region of interest" description="Disordered" evidence="1">
    <location>
        <begin position="299"/>
        <end position="320"/>
    </location>
</feature>
<dbReference type="Proteomes" id="UP000192284">
    <property type="component" value="Unassembled WGS sequence"/>
</dbReference>
<feature type="compositionally biased region" description="Low complexity" evidence="1">
    <location>
        <begin position="305"/>
        <end position="320"/>
    </location>
</feature>
<dbReference type="GO" id="GO:0043531">
    <property type="term" value="F:ADP binding"/>
    <property type="evidence" value="ECO:0007669"/>
    <property type="project" value="InterPro"/>
</dbReference>
<reference evidence="3 4" key="1">
    <citation type="submission" date="2017-02" db="EMBL/GenBank/DDBJ databases">
        <title>The new phylogeny of genus Mycobacterium.</title>
        <authorList>
            <person name="Tortoli E."/>
            <person name="Trovato A."/>
            <person name="Cirillo D.M."/>
        </authorList>
    </citation>
    <scope>NUCLEOTIDE SEQUENCE [LARGE SCALE GENOMIC DNA]</scope>
    <source>
        <strain evidence="3 4">DSM 45057</strain>
    </source>
</reference>
<gene>
    <name evidence="3" type="ORF">BST12_14035</name>
</gene>
<dbReference type="InterPro" id="IPR011009">
    <property type="entry name" value="Kinase-like_dom_sf"/>
</dbReference>
<dbReference type="Gene3D" id="3.30.200.20">
    <property type="entry name" value="Phosphorylase Kinase, domain 1"/>
    <property type="match status" value="1"/>
</dbReference>
<dbReference type="PANTHER" id="PTHR47691:SF3">
    <property type="entry name" value="HTH-TYPE TRANSCRIPTIONAL REGULATOR RV0890C-RELATED"/>
    <property type="match status" value="1"/>
</dbReference>
<evidence type="ECO:0000313" key="4">
    <source>
        <dbReference type="Proteomes" id="UP000192284"/>
    </source>
</evidence>
<dbReference type="AlphaFoldDB" id="A0A1W9ZSZ3"/>
<evidence type="ECO:0000256" key="1">
    <source>
        <dbReference type="SAM" id="MobiDB-lite"/>
    </source>
</evidence>
<dbReference type="SUPFAM" id="SSF56112">
    <property type="entry name" value="Protein kinase-like (PK-like)"/>
    <property type="match status" value="1"/>
</dbReference>